<dbReference type="EMBL" id="JABTTQ020002921">
    <property type="protein sequence ID" value="KAK6121343.1"/>
    <property type="molecule type" value="Genomic_DNA"/>
</dbReference>
<feature type="region of interest" description="Disordered" evidence="4">
    <location>
        <begin position="83"/>
        <end position="122"/>
    </location>
</feature>
<reference evidence="5 6" key="1">
    <citation type="journal article" date="2021" name="Comput. Struct. Biotechnol. J.">
        <title>De novo genome assembly of the potent medicinal plant Rehmannia glutinosa using nanopore technology.</title>
        <authorList>
            <person name="Ma L."/>
            <person name="Dong C."/>
            <person name="Song C."/>
            <person name="Wang X."/>
            <person name="Zheng X."/>
            <person name="Niu Y."/>
            <person name="Chen S."/>
            <person name="Feng W."/>
        </authorList>
    </citation>
    <scope>NUCLEOTIDE SEQUENCE [LARGE SCALE GENOMIC DNA]</scope>
    <source>
        <strain evidence="5">DH-2019</strain>
    </source>
</reference>
<evidence type="ECO:0000313" key="5">
    <source>
        <dbReference type="EMBL" id="KAK6121343.1"/>
    </source>
</evidence>
<organism evidence="5 6">
    <name type="scientific">Rehmannia glutinosa</name>
    <name type="common">Chinese foxglove</name>
    <dbReference type="NCBI Taxonomy" id="99300"/>
    <lineage>
        <taxon>Eukaryota</taxon>
        <taxon>Viridiplantae</taxon>
        <taxon>Streptophyta</taxon>
        <taxon>Embryophyta</taxon>
        <taxon>Tracheophyta</taxon>
        <taxon>Spermatophyta</taxon>
        <taxon>Magnoliopsida</taxon>
        <taxon>eudicotyledons</taxon>
        <taxon>Gunneridae</taxon>
        <taxon>Pentapetalae</taxon>
        <taxon>asterids</taxon>
        <taxon>lamiids</taxon>
        <taxon>Lamiales</taxon>
        <taxon>Orobanchaceae</taxon>
        <taxon>Rehmannieae</taxon>
        <taxon>Rehmannia</taxon>
    </lineage>
</organism>
<sequence>MRNKIGGYILFWGALGSFGRTIDQDAVLEEERNTHSLGSLAAAAVDHNPNVDTSRPFRSVKEAVAIFGERIMVGPHIYSPNPFTLPKKDTPNFSPSPKLDKESSSKYSSPSTPRSSSYTSHDTTLFDTVRKLEAELDQTKAELKLLKERESETEVALASLNAELHKNMSELAAGPRRQSRPPRVRVGGREEKGFVWEDGK</sequence>
<gene>
    <name evidence="5" type="ORF">DH2020_044915</name>
</gene>
<proteinExistence type="inferred from homology"/>
<comment type="similarity">
    <text evidence="1">Belongs to the WEB family.</text>
</comment>
<comment type="caution">
    <text evidence="5">The sequence shown here is derived from an EMBL/GenBank/DDBJ whole genome shotgun (WGS) entry which is preliminary data.</text>
</comment>
<dbReference type="PANTHER" id="PTHR32054:SF11">
    <property type="entry name" value="EXPRESSED PROTEIN"/>
    <property type="match status" value="1"/>
</dbReference>
<evidence type="ECO:0000256" key="3">
    <source>
        <dbReference type="SAM" id="Coils"/>
    </source>
</evidence>
<feature type="coiled-coil region" evidence="3">
    <location>
        <begin position="129"/>
        <end position="163"/>
    </location>
</feature>
<dbReference type="PANTHER" id="PTHR32054">
    <property type="entry name" value="HEAVY CHAIN, PUTATIVE, EXPRESSED-RELATED-RELATED"/>
    <property type="match status" value="1"/>
</dbReference>
<evidence type="ECO:0000313" key="6">
    <source>
        <dbReference type="Proteomes" id="UP001318860"/>
    </source>
</evidence>
<keyword evidence="2 3" id="KW-0175">Coiled coil</keyword>
<protein>
    <submittedName>
        <fullName evidence="5">Uncharacterized protein</fullName>
    </submittedName>
</protein>
<evidence type="ECO:0000256" key="1">
    <source>
        <dbReference type="ARBA" id="ARBA00005485"/>
    </source>
</evidence>
<feature type="compositionally biased region" description="Low complexity" evidence="4">
    <location>
        <begin position="105"/>
        <end position="120"/>
    </location>
</feature>
<feature type="region of interest" description="Disordered" evidence="4">
    <location>
        <begin position="169"/>
        <end position="200"/>
    </location>
</feature>
<feature type="compositionally biased region" description="Basic and acidic residues" evidence="4">
    <location>
        <begin position="187"/>
        <end position="200"/>
    </location>
</feature>
<accession>A0ABR0UFK9</accession>
<name>A0ABR0UFK9_REHGL</name>
<evidence type="ECO:0000256" key="4">
    <source>
        <dbReference type="SAM" id="MobiDB-lite"/>
    </source>
</evidence>
<evidence type="ECO:0000256" key="2">
    <source>
        <dbReference type="ARBA" id="ARBA00023054"/>
    </source>
</evidence>
<dbReference type="Proteomes" id="UP001318860">
    <property type="component" value="Unassembled WGS sequence"/>
</dbReference>
<keyword evidence="6" id="KW-1185">Reference proteome</keyword>